<dbReference type="Proteomes" id="UP000028926">
    <property type="component" value="Chromosome"/>
</dbReference>
<evidence type="ECO:0000256" key="1">
    <source>
        <dbReference type="ARBA" id="ARBA00004117"/>
    </source>
</evidence>
<dbReference type="InterPro" id="IPR020013">
    <property type="entry name" value="Flagellar_FlgE/F/G"/>
</dbReference>
<dbReference type="Pfam" id="PF06429">
    <property type="entry name" value="Flg_bbr_C"/>
    <property type="match status" value="1"/>
</dbReference>
<dbReference type="InterPro" id="IPR053967">
    <property type="entry name" value="LlgE_F_G-like_D1"/>
</dbReference>
<comment type="similarity">
    <text evidence="2 5">Belongs to the flagella basal body rod proteins family.</text>
</comment>
<dbReference type="GO" id="GO:0009426">
    <property type="term" value="C:bacterial-type flagellum basal body, distal rod"/>
    <property type="evidence" value="ECO:0007669"/>
    <property type="project" value="UniProtKB-UniRule"/>
</dbReference>
<evidence type="ECO:0000256" key="2">
    <source>
        <dbReference type="ARBA" id="ARBA00009677"/>
    </source>
</evidence>
<dbReference type="Pfam" id="PF22692">
    <property type="entry name" value="LlgE_F_G_D1"/>
    <property type="match status" value="1"/>
</dbReference>
<organism evidence="8 9">
    <name type="scientific">Candidatus Odyssella acanthamoebae</name>
    <dbReference type="NCBI Taxonomy" id="91604"/>
    <lineage>
        <taxon>Bacteria</taxon>
        <taxon>Pseudomonadati</taxon>
        <taxon>Pseudomonadota</taxon>
        <taxon>Alphaproteobacteria</taxon>
        <taxon>Holosporales</taxon>
        <taxon>Candidatus Paracaedibacteraceae</taxon>
        <taxon>Candidatus Odyssella</taxon>
    </lineage>
</organism>
<dbReference type="NCBIfam" id="TIGR02488">
    <property type="entry name" value="flgG_G_neg"/>
    <property type="match status" value="1"/>
</dbReference>
<name>A0A077AXR6_9PROT</name>
<keyword evidence="3 5" id="KW-0975">Bacterial flagellum</keyword>
<dbReference type="STRING" id="91604.ID47_00160"/>
<sequence length="265" mass="28301">MSLNNALNIAKTGLHLQETNIAVKSQNLASQGVDSFKRQYLVAQDLGYQDKVLAGAQTSNNTIAALGLPIGLGVKAAGIYRSFEGGDPISTGEALDIAIMGEGFYQVLLPDGTNGYTRTATFQRDPQTGQLVTIDGYPLIPNITIPIDATDVQISPDGIISIKLAGQTNFQNAGQLQIVRFINQNGLRAMGKNIFLESDGSGTPQIANPGLQGNGTILQGYREGSNVNSVEEITDLIKIQHAYEQLTKVITTSDAMFDASIRMIN</sequence>
<dbReference type="PANTHER" id="PTHR30435:SF19">
    <property type="entry name" value="FLAGELLAR BASAL-BODY ROD PROTEIN FLGG"/>
    <property type="match status" value="1"/>
</dbReference>
<dbReference type="NCBIfam" id="TIGR03506">
    <property type="entry name" value="FlgEFG_subfam"/>
    <property type="match status" value="2"/>
</dbReference>
<dbReference type="EMBL" id="CP008941">
    <property type="protein sequence ID" value="AIK95510.1"/>
    <property type="molecule type" value="Genomic_DNA"/>
</dbReference>
<accession>A0A077AXR6</accession>
<comment type="subcellular location">
    <subcellularLocation>
        <location evidence="1 5">Bacterial flagellum basal body</location>
    </subcellularLocation>
</comment>
<dbReference type="InterPro" id="IPR010930">
    <property type="entry name" value="Flg_bb/hook_C_dom"/>
</dbReference>
<evidence type="ECO:0000256" key="4">
    <source>
        <dbReference type="NCBIfam" id="TIGR02488"/>
    </source>
</evidence>
<feature type="domain" description="Flagellar hook protein FlgE/F/G-like D1" evidence="7">
    <location>
        <begin position="98"/>
        <end position="161"/>
    </location>
</feature>
<evidence type="ECO:0000259" key="6">
    <source>
        <dbReference type="Pfam" id="PF06429"/>
    </source>
</evidence>
<evidence type="ECO:0000256" key="3">
    <source>
        <dbReference type="ARBA" id="ARBA00023143"/>
    </source>
</evidence>
<dbReference type="KEGG" id="paca:ID47_00160"/>
<dbReference type="PANTHER" id="PTHR30435">
    <property type="entry name" value="FLAGELLAR PROTEIN"/>
    <property type="match status" value="1"/>
</dbReference>
<evidence type="ECO:0000256" key="5">
    <source>
        <dbReference type="RuleBase" id="RU362116"/>
    </source>
</evidence>
<keyword evidence="9" id="KW-1185">Reference proteome</keyword>
<gene>
    <name evidence="8" type="ORF">ID47_00160</name>
</gene>
<dbReference type="AlphaFoldDB" id="A0A077AXR6"/>
<dbReference type="InterPro" id="IPR012834">
    <property type="entry name" value="FlgG_G_neg"/>
</dbReference>
<evidence type="ECO:0000313" key="9">
    <source>
        <dbReference type="Proteomes" id="UP000028926"/>
    </source>
</evidence>
<dbReference type="SUPFAM" id="SSF117143">
    <property type="entry name" value="Flagellar hook protein flgE"/>
    <property type="match status" value="1"/>
</dbReference>
<evidence type="ECO:0000259" key="7">
    <source>
        <dbReference type="Pfam" id="PF22692"/>
    </source>
</evidence>
<protein>
    <recommendedName>
        <fullName evidence="4 5">Flagellar basal-body rod protein FlgG</fullName>
    </recommendedName>
    <alternativeName>
        <fullName evidence="5">Distal rod protein</fullName>
    </alternativeName>
</protein>
<dbReference type="OrthoDB" id="9804559at2"/>
<proteinExistence type="inferred from homology"/>
<dbReference type="HOGENOM" id="CLU_013687_0_1_5"/>
<dbReference type="GO" id="GO:0071978">
    <property type="term" value="P:bacterial-type flagellum-dependent swarming motility"/>
    <property type="evidence" value="ECO:0007669"/>
    <property type="project" value="TreeGrafter"/>
</dbReference>
<dbReference type="InterPro" id="IPR037925">
    <property type="entry name" value="FlgE/F/G-like"/>
</dbReference>
<dbReference type="RefSeq" id="WP_038462639.1">
    <property type="nucleotide sequence ID" value="NZ_CP008941.1"/>
</dbReference>
<reference evidence="8 9" key="1">
    <citation type="submission" date="2014-07" db="EMBL/GenBank/DDBJ databases">
        <title>Comparative genomic insights into amoeba endosymbionts belonging to the families of Holosporaceae and Candidatus Midichloriaceae within Rickettsiales.</title>
        <authorList>
            <person name="Wang Z."/>
            <person name="Wu M."/>
        </authorList>
    </citation>
    <scope>NUCLEOTIDE SEQUENCE [LARGE SCALE GENOMIC DNA]</scope>
    <source>
        <strain evidence="8">PRA3</strain>
    </source>
</reference>
<feature type="domain" description="Flagellar basal-body/hook protein C-terminal" evidence="6">
    <location>
        <begin position="219"/>
        <end position="263"/>
    </location>
</feature>
<dbReference type="eggNOG" id="COG4786">
    <property type="taxonomic scope" value="Bacteria"/>
</dbReference>
<comment type="subunit">
    <text evidence="5">The basal body constitutes a major portion of the flagellar organelle and consists of four rings (L,P,S, and M) mounted on a central rod. The rod consists of about 26 subunits of FlgG in the distal portion, and FlgB, FlgC and FlgF are thought to build up the proximal portion of the rod with about 6 subunits each.</text>
</comment>
<evidence type="ECO:0000313" key="8">
    <source>
        <dbReference type="EMBL" id="AIK95510.1"/>
    </source>
</evidence>